<evidence type="ECO:0000313" key="11">
    <source>
        <dbReference type="Proteomes" id="UP000295106"/>
    </source>
</evidence>
<dbReference type="SMART" id="SM00388">
    <property type="entry name" value="HisKA"/>
    <property type="match status" value="1"/>
</dbReference>
<dbReference type="PANTHER" id="PTHR42878">
    <property type="entry name" value="TWO-COMPONENT HISTIDINE KINASE"/>
    <property type="match status" value="1"/>
</dbReference>
<dbReference type="Pfam" id="PF00512">
    <property type="entry name" value="HisKA"/>
    <property type="match status" value="1"/>
</dbReference>
<feature type="coiled-coil region" evidence="7">
    <location>
        <begin position="200"/>
        <end position="234"/>
    </location>
</feature>
<keyword evidence="6" id="KW-0418">Kinase</keyword>
<evidence type="ECO:0000256" key="1">
    <source>
        <dbReference type="ARBA" id="ARBA00000085"/>
    </source>
</evidence>
<dbReference type="InterPro" id="IPR004358">
    <property type="entry name" value="Sig_transdc_His_kin-like_C"/>
</dbReference>
<dbReference type="OrthoDB" id="9808408at2"/>
<feature type="domain" description="Histidine kinase" evidence="9">
    <location>
        <begin position="252"/>
        <end position="464"/>
    </location>
</feature>
<feature type="transmembrane region" description="Helical" evidence="8">
    <location>
        <begin position="36"/>
        <end position="56"/>
    </location>
</feature>
<dbReference type="InterPro" id="IPR003661">
    <property type="entry name" value="HisK_dim/P_dom"/>
</dbReference>
<dbReference type="GO" id="GO:0000156">
    <property type="term" value="F:phosphorelay response regulator activity"/>
    <property type="evidence" value="ECO:0007669"/>
    <property type="project" value="TreeGrafter"/>
</dbReference>
<feature type="transmembrane region" description="Helical" evidence="8">
    <location>
        <begin position="68"/>
        <end position="88"/>
    </location>
</feature>
<comment type="catalytic activity">
    <reaction evidence="1">
        <text>ATP + protein L-histidine = ADP + protein N-phospho-L-histidine.</text>
        <dbReference type="EC" id="2.7.13.3"/>
    </reaction>
</comment>
<dbReference type="GO" id="GO:0007234">
    <property type="term" value="P:osmosensory signaling via phosphorelay pathway"/>
    <property type="evidence" value="ECO:0007669"/>
    <property type="project" value="TreeGrafter"/>
</dbReference>
<dbReference type="AlphaFoldDB" id="A0A4R2M9S4"/>
<evidence type="ECO:0000256" key="6">
    <source>
        <dbReference type="ARBA" id="ARBA00022777"/>
    </source>
</evidence>
<dbReference type="EMBL" id="SLXD01000010">
    <property type="protein sequence ID" value="TCP01217.1"/>
    <property type="molecule type" value="Genomic_DNA"/>
</dbReference>
<dbReference type="CDD" id="cd00082">
    <property type="entry name" value="HisKA"/>
    <property type="match status" value="1"/>
</dbReference>
<feature type="transmembrane region" description="Helical" evidence="8">
    <location>
        <begin position="181"/>
        <end position="203"/>
    </location>
</feature>
<sequence>MLSGLTPAEAYAFGAGLVHFTLALVFWYGRRFRPDWGLSWLALSYAASALVNMPGLLPSGAARQPLTAGFFVVLVLGVSALAALVAGVRQFIGRGRQPALGFALAFVGFVAASSLLRALGFKDLGGQMAASALFVYLAVLCAGALRQVAGIGNRVALASMLVYPVMVLSALGLGMDTTALNLWAAVPFALVGLGLVVAALGRYQVELDAELDRRERAESQLRRLNASLEERIEARTVELRDMVEGLESFNRMVSHDLRGPLGGLSGLSALAGQALSEGDTQRAQRMLDLMRSETGRLVELVSDLLTLARVSHEDIELRPTALDGVLDEALQVLALSHGAELAQAISRESLPEAQADGRLIRQVFVNLLGNALKFSAGRPGVRVRVSGERTPGQVVVEVRDNGVGFPEARADELFQPFRRLHGNAFDGTGIGLTIVRRIVERHGGRVWAEGRPGDGASFFFSLPS</sequence>
<proteinExistence type="predicted"/>
<feature type="transmembrane region" description="Helical" evidence="8">
    <location>
        <begin position="157"/>
        <end position="175"/>
    </location>
</feature>
<dbReference type="PRINTS" id="PR00344">
    <property type="entry name" value="BCTRLSENSOR"/>
</dbReference>
<dbReference type="Pfam" id="PF02518">
    <property type="entry name" value="HATPase_c"/>
    <property type="match status" value="1"/>
</dbReference>
<dbReference type="InterPro" id="IPR036890">
    <property type="entry name" value="HATPase_C_sf"/>
</dbReference>
<evidence type="ECO:0000256" key="2">
    <source>
        <dbReference type="ARBA" id="ARBA00004429"/>
    </source>
</evidence>
<dbReference type="Gene3D" id="1.10.287.130">
    <property type="match status" value="1"/>
</dbReference>
<dbReference type="InterPro" id="IPR050351">
    <property type="entry name" value="BphY/WalK/GraS-like"/>
</dbReference>
<dbReference type="Gene3D" id="3.30.565.10">
    <property type="entry name" value="Histidine kinase-like ATPase, C-terminal domain"/>
    <property type="match status" value="1"/>
</dbReference>
<keyword evidence="8" id="KW-1133">Transmembrane helix</keyword>
<dbReference type="InterPro" id="IPR005467">
    <property type="entry name" value="His_kinase_dom"/>
</dbReference>
<keyword evidence="8" id="KW-0472">Membrane</keyword>
<dbReference type="InterPro" id="IPR003594">
    <property type="entry name" value="HATPase_dom"/>
</dbReference>
<keyword evidence="8" id="KW-0812">Transmembrane</keyword>
<dbReference type="GO" id="GO:0000155">
    <property type="term" value="F:phosphorelay sensor kinase activity"/>
    <property type="evidence" value="ECO:0007669"/>
    <property type="project" value="InterPro"/>
</dbReference>
<evidence type="ECO:0000256" key="5">
    <source>
        <dbReference type="ARBA" id="ARBA00022679"/>
    </source>
</evidence>
<keyword evidence="7" id="KW-0175">Coiled coil</keyword>
<evidence type="ECO:0000256" key="3">
    <source>
        <dbReference type="ARBA" id="ARBA00012438"/>
    </source>
</evidence>
<dbReference type="RefSeq" id="WP_132648333.1">
    <property type="nucleotide sequence ID" value="NZ_CP181386.1"/>
</dbReference>
<dbReference type="GO" id="GO:0005886">
    <property type="term" value="C:plasma membrane"/>
    <property type="evidence" value="ECO:0007669"/>
    <property type="project" value="UniProtKB-SubCell"/>
</dbReference>
<evidence type="ECO:0000256" key="8">
    <source>
        <dbReference type="SAM" id="Phobius"/>
    </source>
</evidence>
<gene>
    <name evidence="10" type="ORF">EV684_110148</name>
</gene>
<feature type="transmembrane region" description="Helical" evidence="8">
    <location>
        <begin position="100"/>
        <end position="119"/>
    </location>
</feature>
<evidence type="ECO:0000256" key="4">
    <source>
        <dbReference type="ARBA" id="ARBA00022553"/>
    </source>
</evidence>
<comment type="caution">
    <text evidence="10">The sequence shown here is derived from an EMBL/GenBank/DDBJ whole genome shotgun (WGS) entry which is preliminary data.</text>
</comment>
<name>A0A4R2M9S4_RUBGE</name>
<dbReference type="PROSITE" id="PS50109">
    <property type="entry name" value="HIS_KIN"/>
    <property type="match status" value="1"/>
</dbReference>
<reference evidence="10 11" key="1">
    <citation type="submission" date="2019-03" db="EMBL/GenBank/DDBJ databases">
        <title>Genomic Encyclopedia of Type Strains, Phase IV (KMG-IV): sequencing the most valuable type-strain genomes for metagenomic binning, comparative biology and taxonomic classification.</title>
        <authorList>
            <person name="Goeker M."/>
        </authorList>
    </citation>
    <scope>NUCLEOTIDE SEQUENCE [LARGE SCALE GENOMIC DNA]</scope>
    <source>
        <strain evidence="10 11">DSM 1709</strain>
    </source>
</reference>
<dbReference type="GO" id="GO:0030295">
    <property type="term" value="F:protein kinase activator activity"/>
    <property type="evidence" value="ECO:0007669"/>
    <property type="project" value="TreeGrafter"/>
</dbReference>
<dbReference type="EC" id="2.7.13.3" evidence="3"/>
<keyword evidence="5" id="KW-0808">Transferase</keyword>
<dbReference type="SUPFAM" id="SSF55874">
    <property type="entry name" value="ATPase domain of HSP90 chaperone/DNA topoisomerase II/histidine kinase"/>
    <property type="match status" value="1"/>
</dbReference>
<accession>A0A4R2M9S4</accession>
<dbReference type="Proteomes" id="UP000295106">
    <property type="component" value="Unassembled WGS sequence"/>
</dbReference>
<dbReference type="FunFam" id="3.30.565.10:FF:000006">
    <property type="entry name" value="Sensor histidine kinase WalK"/>
    <property type="match status" value="1"/>
</dbReference>
<dbReference type="SMART" id="SM00387">
    <property type="entry name" value="HATPase_c"/>
    <property type="match status" value="1"/>
</dbReference>
<protein>
    <recommendedName>
        <fullName evidence="3">histidine kinase</fullName>
        <ecNumber evidence="3">2.7.13.3</ecNumber>
    </recommendedName>
</protein>
<dbReference type="InterPro" id="IPR036097">
    <property type="entry name" value="HisK_dim/P_sf"/>
</dbReference>
<dbReference type="PANTHER" id="PTHR42878:SF15">
    <property type="entry name" value="BACTERIOPHYTOCHROME"/>
    <property type="match status" value="1"/>
</dbReference>
<evidence type="ECO:0000259" key="9">
    <source>
        <dbReference type="PROSITE" id="PS50109"/>
    </source>
</evidence>
<feature type="transmembrane region" description="Helical" evidence="8">
    <location>
        <begin position="12"/>
        <end position="29"/>
    </location>
</feature>
<evidence type="ECO:0000313" key="10">
    <source>
        <dbReference type="EMBL" id="TCP01217.1"/>
    </source>
</evidence>
<dbReference type="SUPFAM" id="SSF47384">
    <property type="entry name" value="Homodimeric domain of signal transducing histidine kinase"/>
    <property type="match status" value="1"/>
</dbReference>
<evidence type="ECO:0000256" key="7">
    <source>
        <dbReference type="SAM" id="Coils"/>
    </source>
</evidence>
<dbReference type="GeneID" id="99686640"/>
<organism evidence="10 11">
    <name type="scientific">Rubrivivax gelatinosus</name>
    <name type="common">Rhodocyclus gelatinosus</name>
    <name type="synonym">Rhodopseudomonas gelatinosa</name>
    <dbReference type="NCBI Taxonomy" id="28068"/>
    <lineage>
        <taxon>Bacteria</taxon>
        <taxon>Pseudomonadati</taxon>
        <taxon>Pseudomonadota</taxon>
        <taxon>Betaproteobacteria</taxon>
        <taxon>Burkholderiales</taxon>
        <taxon>Sphaerotilaceae</taxon>
        <taxon>Rubrivivax</taxon>
    </lineage>
</organism>
<keyword evidence="4" id="KW-0597">Phosphoprotein</keyword>
<feature type="transmembrane region" description="Helical" evidence="8">
    <location>
        <begin position="125"/>
        <end position="145"/>
    </location>
</feature>
<comment type="subcellular location">
    <subcellularLocation>
        <location evidence="2">Cell inner membrane</location>
        <topology evidence="2">Multi-pass membrane protein</topology>
    </subcellularLocation>
</comment>